<dbReference type="AlphaFoldDB" id="D4B991"/>
<gene>
    <name evidence="1" type="ORF">CIT292_07031</name>
</gene>
<accession>D4B991</accession>
<sequence>MTGGSEVLQIYRKKYLDYLISQIERLDKYVRLYVIEVIRRRKHIVGGGKFGQKAYQMEIPLPYKRTECPSTRE</sequence>
<dbReference type="EMBL" id="ABWL02000006">
    <property type="protein sequence ID" value="EFE08752.1"/>
    <property type="molecule type" value="Genomic_DNA"/>
</dbReference>
<evidence type="ECO:0000313" key="2">
    <source>
        <dbReference type="Proteomes" id="UP000003880"/>
    </source>
</evidence>
<reference evidence="1 2" key="1">
    <citation type="submission" date="2010-02" db="EMBL/GenBank/DDBJ databases">
        <authorList>
            <person name="Weinstock G."/>
            <person name="Sodergren E."/>
            <person name="Clifton S."/>
            <person name="Fulton L."/>
            <person name="Fulton B."/>
            <person name="Courtney L."/>
            <person name="Fronick C."/>
            <person name="Harrison M."/>
            <person name="Strong C."/>
            <person name="Farmer C."/>
            <person name="Delahaunty K."/>
            <person name="Markovic C."/>
            <person name="Hall O."/>
            <person name="Minx P."/>
            <person name="Tomlinson C."/>
            <person name="Mitreva M."/>
            <person name="Nelson J."/>
            <person name="Hou S."/>
            <person name="Wollam A."/>
            <person name="Pepin K.H."/>
            <person name="Johnson M."/>
            <person name="Bhonagiri V."/>
            <person name="Zhang X."/>
            <person name="Suruliraj S."/>
            <person name="Warren W."/>
            <person name="Chinwalla A."/>
            <person name="Mardis E.R."/>
            <person name="Wilson R.K."/>
        </authorList>
    </citation>
    <scope>NUCLEOTIDE SEQUENCE [LARGE SCALE GENOMIC DNA]</scope>
    <source>
        <strain evidence="1 2">ATCC 29220</strain>
    </source>
</reference>
<comment type="caution">
    <text evidence="1">The sequence shown here is derived from an EMBL/GenBank/DDBJ whole genome shotgun (WGS) entry which is preliminary data.</text>
</comment>
<dbReference type="Proteomes" id="UP000003880">
    <property type="component" value="Unassembled WGS sequence"/>
</dbReference>
<dbReference type="HOGENOM" id="CLU_2697962_0_0_6"/>
<protein>
    <submittedName>
        <fullName evidence="1">Uncharacterized protein</fullName>
    </submittedName>
</protein>
<proteinExistence type="predicted"/>
<organism evidence="1 2">
    <name type="scientific">Citrobacter youngae ATCC 29220</name>
    <dbReference type="NCBI Taxonomy" id="500640"/>
    <lineage>
        <taxon>Bacteria</taxon>
        <taxon>Pseudomonadati</taxon>
        <taxon>Pseudomonadota</taxon>
        <taxon>Gammaproteobacteria</taxon>
        <taxon>Enterobacterales</taxon>
        <taxon>Enterobacteriaceae</taxon>
        <taxon>Citrobacter</taxon>
        <taxon>Citrobacter freundii complex</taxon>
    </lineage>
</organism>
<evidence type="ECO:0000313" key="1">
    <source>
        <dbReference type="EMBL" id="EFE08752.1"/>
    </source>
</evidence>
<name>D4B991_9ENTR</name>